<accession>A0A317YC11</accession>
<accession>A0A096PHT2</accession>
<reference evidence="1" key="1">
    <citation type="submission" date="2015-12" db="EMBL/GenBank/DDBJ databases">
        <title>Update maize B73 reference genome by single molecule sequencing technologies.</title>
        <authorList>
            <consortium name="Maize Genome Sequencing Project"/>
            <person name="Ware D."/>
        </authorList>
    </citation>
    <scope>NUCLEOTIDE SEQUENCE [LARGE SCALE GENOMIC DNA]</scope>
    <source>
        <tissue evidence="1">Seedling</tissue>
    </source>
</reference>
<proteinExistence type="predicted"/>
<dbReference type="STRING" id="4577.A0A096PHT2"/>
<sequence>MEYAPSSLAFVVHRLSVSHLPQKPSRLGSEARVTIVDVRDEERGYDSHIVGFHHYANDTYAERMPELA</sequence>
<dbReference type="SUPFAM" id="SSF52821">
    <property type="entry name" value="Rhodanese/Cell cycle control phosphatase"/>
    <property type="match status" value="1"/>
</dbReference>
<evidence type="ECO:0000313" key="1">
    <source>
        <dbReference type="EMBL" id="ONM00709.1"/>
    </source>
</evidence>
<organism evidence="1">
    <name type="scientific">Zea mays</name>
    <name type="common">Maize</name>
    <dbReference type="NCBI Taxonomy" id="4577"/>
    <lineage>
        <taxon>Eukaryota</taxon>
        <taxon>Viridiplantae</taxon>
        <taxon>Streptophyta</taxon>
        <taxon>Embryophyta</taxon>
        <taxon>Tracheophyta</taxon>
        <taxon>Spermatophyta</taxon>
        <taxon>Magnoliopsida</taxon>
        <taxon>Liliopsida</taxon>
        <taxon>Poales</taxon>
        <taxon>Poaceae</taxon>
        <taxon>PACMAD clade</taxon>
        <taxon>Panicoideae</taxon>
        <taxon>Andropogonodae</taxon>
        <taxon>Andropogoneae</taxon>
        <taxon>Tripsacinae</taxon>
        <taxon>Zea</taxon>
    </lineage>
</organism>
<dbReference type="EMBL" id="CM007647">
    <property type="protein sequence ID" value="ONM00709.1"/>
    <property type="molecule type" value="Genomic_DNA"/>
</dbReference>
<dbReference type="InParanoid" id="A0A096PHT2"/>
<gene>
    <name evidence="1" type="ORF">ZEAMMB73_Zm00001d030274</name>
</gene>
<dbReference type="AlphaFoldDB" id="A0A096PHT2"/>
<protein>
    <submittedName>
        <fullName evidence="1">Enoyl-[acyl-carrier-protein] reductase [NADH] chloroplastic</fullName>
    </submittedName>
</protein>
<dbReference type="ExpressionAtlas" id="A0A096PHT2">
    <property type="expression patterns" value="baseline and differential"/>
</dbReference>
<dbReference type="HOGENOM" id="CLU_2797634_0_0_1"/>
<dbReference type="InterPro" id="IPR036873">
    <property type="entry name" value="Rhodanese-like_dom_sf"/>
</dbReference>
<name>A0A096PHT2_MAIZE</name>
<dbReference type="PaxDb" id="4577-AC194856.3_FGP002"/>